<dbReference type="RefSeq" id="WP_269041198.1">
    <property type="nucleotide sequence ID" value="NZ_CP114040.1"/>
</dbReference>
<organism evidence="1 2">
    <name type="scientific">Nannocystis punicea</name>
    <dbReference type="NCBI Taxonomy" id="2995304"/>
    <lineage>
        <taxon>Bacteria</taxon>
        <taxon>Pseudomonadati</taxon>
        <taxon>Myxococcota</taxon>
        <taxon>Polyangia</taxon>
        <taxon>Nannocystales</taxon>
        <taxon>Nannocystaceae</taxon>
        <taxon>Nannocystis</taxon>
    </lineage>
</organism>
<gene>
    <name evidence="1" type="ORF">O0S08_22145</name>
</gene>
<sequence>MRLTAIVAPAPDRPLHPTEVTPRVFDHVDEFAEALSLAAGRPVPIVEGVLADAPAEGFLVYFRPFPMGSSRFPPRSVGASSS</sequence>
<keyword evidence="2" id="KW-1185">Reference proteome</keyword>
<reference evidence="1" key="1">
    <citation type="submission" date="2022-11" db="EMBL/GenBank/DDBJ databases">
        <title>Minimal conservation of predation-associated metabolite biosynthetic gene clusters underscores biosynthetic potential of Myxococcota including descriptions for ten novel species: Archangium lansinium sp. nov., Myxococcus landrumus sp. nov., Nannocystis bai.</title>
        <authorList>
            <person name="Ahearne A."/>
            <person name="Stevens C."/>
            <person name="Dowd S."/>
        </authorList>
    </citation>
    <scope>NUCLEOTIDE SEQUENCE</scope>
    <source>
        <strain evidence="1">Fl3</strain>
    </source>
</reference>
<name>A0ABY7HHQ4_9BACT</name>
<evidence type="ECO:0000313" key="1">
    <source>
        <dbReference type="EMBL" id="WAS98841.1"/>
    </source>
</evidence>
<accession>A0ABY7HHQ4</accession>
<proteinExistence type="predicted"/>
<protein>
    <submittedName>
        <fullName evidence="1">Uncharacterized protein</fullName>
    </submittedName>
</protein>
<dbReference type="Proteomes" id="UP001164459">
    <property type="component" value="Chromosome"/>
</dbReference>
<evidence type="ECO:0000313" key="2">
    <source>
        <dbReference type="Proteomes" id="UP001164459"/>
    </source>
</evidence>
<dbReference type="EMBL" id="CP114040">
    <property type="protein sequence ID" value="WAS98841.1"/>
    <property type="molecule type" value="Genomic_DNA"/>
</dbReference>